<protein>
    <submittedName>
        <fullName evidence="1">Uncharacterized protein</fullName>
    </submittedName>
</protein>
<accession>A0ABT1J8I9</accession>
<evidence type="ECO:0000313" key="1">
    <source>
        <dbReference type="EMBL" id="MCP2313423.1"/>
    </source>
</evidence>
<dbReference type="RefSeq" id="WP_253803332.1">
    <property type="nucleotide sequence ID" value="NZ_BAAAUB010000006.1"/>
</dbReference>
<dbReference type="Proteomes" id="UP001206483">
    <property type="component" value="Unassembled WGS sequence"/>
</dbReference>
<keyword evidence="2" id="KW-1185">Reference proteome</keyword>
<sequence>MLTVAACPPVAALSGLSSATLGQVKANPEELNVEPEAMPAAARVLDDSVEPLPSSPGPTLAGVPLESPVIPTQLYADATDRTSIAATPHRWEVCPVESVTVSGILA</sequence>
<evidence type="ECO:0000313" key="2">
    <source>
        <dbReference type="Proteomes" id="UP001206483"/>
    </source>
</evidence>
<dbReference type="EMBL" id="JAMZDX010000007">
    <property type="protein sequence ID" value="MCP2313423.1"/>
    <property type="molecule type" value="Genomic_DNA"/>
</dbReference>
<proteinExistence type="predicted"/>
<name>A0ABT1J8I9_9ACTN</name>
<organism evidence="1 2">
    <name type="scientific">Kitasatospora paracochleata</name>
    <dbReference type="NCBI Taxonomy" id="58354"/>
    <lineage>
        <taxon>Bacteria</taxon>
        <taxon>Bacillati</taxon>
        <taxon>Actinomycetota</taxon>
        <taxon>Actinomycetes</taxon>
        <taxon>Kitasatosporales</taxon>
        <taxon>Streptomycetaceae</taxon>
        <taxon>Kitasatospora</taxon>
    </lineage>
</organism>
<comment type="caution">
    <text evidence="1">The sequence shown here is derived from an EMBL/GenBank/DDBJ whole genome shotgun (WGS) entry which is preliminary data.</text>
</comment>
<gene>
    <name evidence="1" type="ORF">FHR36_006622</name>
</gene>
<reference evidence="1 2" key="1">
    <citation type="submission" date="2022-06" db="EMBL/GenBank/DDBJ databases">
        <title>Sequencing the genomes of 1000 actinobacteria strains.</title>
        <authorList>
            <person name="Klenk H.-P."/>
        </authorList>
    </citation>
    <scope>NUCLEOTIDE SEQUENCE [LARGE SCALE GENOMIC DNA]</scope>
    <source>
        <strain evidence="1 2">DSM 41656</strain>
    </source>
</reference>